<evidence type="ECO:0000313" key="1">
    <source>
        <dbReference type="EMBL" id="AHD03306.1"/>
    </source>
</evidence>
<dbReference type="EMBL" id="CP006773">
    <property type="protein sequence ID" value="AHD03306.1"/>
    <property type="molecule type" value="Genomic_DNA"/>
</dbReference>
<accession>V9VX36</accession>
<keyword evidence="2" id="KW-1185">Reference proteome</keyword>
<dbReference type="AlphaFoldDB" id="V9VX36"/>
<dbReference type="STRING" id="999552.METH_20335"/>
<sequence>MPVPFTSTLSGKAHLKRNMGQGSWPGLLFYVVPIRAQCVGESTSEAAYETMEMGV</sequence>
<dbReference type="HOGENOM" id="CLU_3026762_0_0_5"/>
<evidence type="ECO:0000313" key="2">
    <source>
        <dbReference type="Proteomes" id="UP000018780"/>
    </source>
</evidence>
<name>V9VX36_9RHOB</name>
<protein>
    <submittedName>
        <fullName evidence="1">Uncharacterized protein</fullName>
    </submittedName>
</protein>
<gene>
    <name evidence="1" type="ORF">METH_20335</name>
</gene>
<proteinExistence type="predicted"/>
<reference evidence="1 2" key="1">
    <citation type="submission" date="2013-09" db="EMBL/GenBank/DDBJ databases">
        <authorList>
            <consortium name="DOE Joint Genome Institute"/>
            <person name="Klenk H.-P."/>
            <person name="Huntemann M."/>
            <person name="Han J."/>
            <person name="Chen A."/>
            <person name="Kyrpides N."/>
            <person name="Mavromatis K."/>
            <person name="Markowitz V."/>
            <person name="Palaniappan K."/>
            <person name="Ivanova N."/>
            <person name="Schaumberg A."/>
            <person name="Pati A."/>
            <person name="Liolios K."/>
            <person name="Nordberg H.P."/>
            <person name="Cantor M.N."/>
            <person name="Hua S.X."/>
            <person name="Woyke T."/>
        </authorList>
    </citation>
    <scope>NUCLEOTIDE SEQUENCE [LARGE SCALE GENOMIC DNA]</scope>
    <source>
        <strain evidence="1 2">DSM 14336</strain>
    </source>
</reference>
<organism evidence="1 2">
    <name type="scientific">Leisingera methylohalidivorans DSM 14336</name>
    <dbReference type="NCBI Taxonomy" id="999552"/>
    <lineage>
        <taxon>Bacteria</taxon>
        <taxon>Pseudomonadati</taxon>
        <taxon>Pseudomonadota</taxon>
        <taxon>Alphaproteobacteria</taxon>
        <taxon>Rhodobacterales</taxon>
        <taxon>Roseobacteraceae</taxon>
        <taxon>Leisingera</taxon>
    </lineage>
</organism>
<dbReference type="Proteomes" id="UP000018780">
    <property type="component" value="Chromosome"/>
</dbReference>
<dbReference type="KEGG" id="lmd:METH_20335"/>